<dbReference type="Gene3D" id="1.10.8.430">
    <property type="entry name" value="Helical domain of apoptotic protease-activating factors"/>
    <property type="match status" value="1"/>
</dbReference>
<keyword evidence="2" id="KW-0611">Plant defense</keyword>
<feature type="domain" description="NB-ARC" evidence="3">
    <location>
        <begin position="1"/>
        <end position="55"/>
    </location>
</feature>
<dbReference type="InterPro" id="IPR042197">
    <property type="entry name" value="Apaf_helical"/>
</dbReference>
<keyword evidence="5" id="KW-1185">Reference proteome</keyword>
<gene>
    <name evidence="4" type="ORF">RDI58_012893</name>
</gene>
<dbReference type="InterPro" id="IPR027417">
    <property type="entry name" value="P-loop_NTPase"/>
</dbReference>
<organism evidence="4 5">
    <name type="scientific">Solanum bulbocastanum</name>
    <name type="common">Wild potato</name>
    <dbReference type="NCBI Taxonomy" id="147425"/>
    <lineage>
        <taxon>Eukaryota</taxon>
        <taxon>Viridiplantae</taxon>
        <taxon>Streptophyta</taxon>
        <taxon>Embryophyta</taxon>
        <taxon>Tracheophyta</taxon>
        <taxon>Spermatophyta</taxon>
        <taxon>Magnoliopsida</taxon>
        <taxon>eudicotyledons</taxon>
        <taxon>Gunneridae</taxon>
        <taxon>Pentapetalae</taxon>
        <taxon>asterids</taxon>
        <taxon>lamiids</taxon>
        <taxon>Solanales</taxon>
        <taxon>Solanaceae</taxon>
        <taxon>Solanoideae</taxon>
        <taxon>Solaneae</taxon>
        <taxon>Solanum</taxon>
    </lineage>
</organism>
<protein>
    <recommendedName>
        <fullName evidence="3">NB-ARC domain-containing protein</fullName>
    </recommendedName>
</protein>
<evidence type="ECO:0000256" key="1">
    <source>
        <dbReference type="ARBA" id="ARBA00022614"/>
    </source>
</evidence>
<dbReference type="GO" id="GO:0043531">
    <property type="term" value="F:ADP binding"/>
    <property type="evidence" value="ECO:0007669"/>
    <property type="project" value="InterPro"/>
</dbReference>
<comment type="caution">
    <text evidence="4">The sequence shown here is derived from an EMBL/GenBank/DDBJ whole genome shotgun (WGS) entry which is preliminary data.</text>
</comment>
<dbReference type="Pfam" id="PF00931">
    <property type="entry name" value="NB-ARC"/>
    <property type="match status" value="1"/>
</dbReference>
<dbReference type="GO" id="GO:0006952">
    <property type="term" value="P:defense response"/>
    <property type="evidence" value="ECO:0007669"/>
    <property type="project" value="UniProtKB-KW"/>
</dbReference>
<sequence length="105" mass="12205">MCFKDTPSESSIILTTRLSNVANYAKYESELHHLRLFRDDESWTLLQQELFQGKSCPPEIVDVGFRIAKKCGGLPLFIVLVLVFSTNKSRSVEGNRRKFRFAEYW</sequence>
<evidence type="ECO:0000256" key="2">
    <source>
        <dbReference type="ARBA" id="ARBA00022821"/>
    </source>
</evidence>
<dbReference type="Proteomes" id="UP001371456">
    <property type="component" value="Unassembled WGS sequence"/>
</dbReference>
<dbReference type="InterPro" id="IPR002182">
    <property type="entry name" value="NB-ARC"/>
</dbReference>
<dbReference type="AlphaFoldDB" id="A0AAN8TLT5"/>
<dbReference type="PANTHER" id="PTHR36766">
    <property type="entry name" value="PLANT BROAD-SPECTRUM MILDEW RESISTANCE PROTEIN RPW8"/>
    <property type="match status" value="1"/>
</dbReference>
<reference evidence="4 5" key="1">
    <citation type="submission" date="2024-02" db="EMBL/GenBank/DDBJ databases">
        <title>de novo genome assembly of Solanum bulbocastanum strain 11H21.</title>
        <authorList>
            <person name="Hosaka A.J."/>
        </authorList>
    </citation>
    <scope>NUCLEOTIDE SEQUENCE [LARGE SCALE GENOMIC DNA]</scope>
    <source>
        <tissue evidence="4">Young leaves</tissue>
    </source>
</reference>
<keyword evidence="1" id="KW-0433">Leucine-rich repeat</keyword>
<dbReference type="PANTHER" id="PTHR36766:SF44">
    <property type="entry name" value="NBS-CODING RESISTANCE GENE ANALOG"/>
    <property type="match status" value="1"/>
</dbReference>
<evidence type="ECO:0000259" key="3">
    <source>
        <dbReference type="Pfam" id="PF00931"/>
    </source>
</evidence>
<accession>A0AAN8TLT5</accession>
<name>A0AAN8TLT5_SOLBU</name>
<proteinExistence type="predicted"/>
<dbReference type="EMBL" id="JBANQN010000005">
    <property type="protein sequence ID" value="KAK6789094.1"/>
    <property type="molecule type" value="Genomic_DNA"/>
</dbReference>
<dbReference type="SUPFAM" id="SSF52540">
    <property type="entry name" value="P-loop containing nucleoside triphosphate hydrolases"/>
    <property type="match status" value="1"/>
</dbReference>
<evidence type="ECO:0000313" key="4">
    <source>
        <dbReference type="EMBL" id="KAK6789094.1"/>
    </source>
</evidence>
<evidence type="ECO:0000313" key="5">
    <source>
        <dbReference type="Proteomes" id="UP001371456"/>
    </source>
</evidence>